<sequence>MEKDDRRIIVTGLFCFDGPLYKDKNGVYCNVTLTNEMFNRYFQVVDELVIIVRTYSRDKSYIEMNMQPLDLDGIKVIEVDNLNSLSGITYKKKKFKKKIKNVLQQVDLIFARMPSTTSDVILSVAKKINKEYLVEVGGCAWDAFWNHGVLGKIIAPYMYINERNNIKNAAYAIYVTKFFLQKRYPNDHITTSCSNVYINEQSEAVLTKRIEKINDMNLNEIVLGQAVNSIDVKYKGEHLIVKVLKQLKESGIRAEFQIVGPGEGIHIKKEAQKYGVYDQVRILGTLNKQEINNWYKEIDLYVQPSKQEGLPRSVIEAMNRGCPCVGSRIAGIPELLDQSCLFNPNNITDIYNCIINLLEKKNLIKQSEKNFVRAKEYNLNVIETRRQNIFNDYCKRVKNYNEYK</sequence>
<dbReference type="InterPro" id="IPR001296">
    <property type="entry name" value="Glyco_trans_1"/>
</dbReference>
<dbReference type="PANTHER" id="PTHR12526">
    <property type="entry name" value="GLYCOSYLTRANSFERASE"/>
    <property type="match status" value="1"/>
</dbReference>
<dbReference type="CDD" id="cd03801">
    <property type="entry name" value="GT4_PimA-like"/>
    <property type="match status" value="1"/>
</dbReference>
<gene>
    <name evidence="2" type="ORF">CPZ25_005840</name>
</gene>
<keyword evidence="3" id="KW-1185">Reference proteome</keyword>
<evidence type="ECO:0000313" key="2">
    <source>
        <dbReference type="EMBL" id="QCT70868.1"/>
    </source>
</evidence>
<keyword evidence="2" id="KW-0808">Transferase</keyword>
<dbReference type="KEGG" id="emt:CPZ25_005840"/>
<name>A0A4P9C5W9_EUBML</name>
<dbReference type="SUPFAM" id="SSF53756">
    <property type="entry name" value="UDP-Glycosyltransferase/glycogen phosphorylase"/>
    <property type="match status" value="1"/>
</dbReference>
<feature type="domain" description="Glycosyl transferase family 1" evidence="1">
    <location>
        <begin position="232"/>
        <end position="367"/>
    </location>
</feature>
<proteinExistence type="predicted"/>
<dbReference type="EMBL" id="CP029487">
    <property type="protein sequence ID" value="QCT70868.1"/>
    <property type="molecule type" value="Genomic_DNA"/>
</dbReference>
<evidence type="ECO:0000313" key="3">
    <source>
        <dbReference type="Proteomes" id="UP000218387"/>
    </source>
</evidence>
<accession>A0A4P9C5W9</accession>
<organism evidence="2 3">
    <name type="scientific">Eubacterium maltosivorans</name>
    <dbReference type="NCBI Taxonomy" id="2041044"/>
    <lineage>
        <taxon>Bacteria</taxon>
        <taxon>Bacillati</taxon>
        <taxon>Bacillota</taxon>
        <taxon>Clostridia</taxon>
        <taxon>Eubacteriales</taxon>
        <taxon>Eubacteriaceae</taxon>
        <taxon>Eubacterium</taxon>
    </lineage>
</organism>
<dbReference type="Proteomes" id="UP000218387">
    <property type="component" value="Chromosome"/>
</dbReference>
<dbReference type="PANTHER" id="PTHR12526:SF630">
    <property type="entry name" value="GLYCOSYLTRANSFERASE"/>
    <property type="match status" value="1"/>
</dbReference>
<reference evidence="2 3" key="1">
    <citation type="submission" date="2018-05" db="EMBL/GenBank/DDBJ databases">
        <title>Genome comparison of Eubacterium sp.</title>
        <authorList>
            <person name="Feng Y."/>
            <person name="Sanchez-Andrea I."/>
            <person name="Stams A.J.M."/>
            <person name="De Vos W.M."/>
        </authorList>
    </citation>
    <scope>NUCLEOTIDE SEQUENCE [LARGE SCALE GENOMIC DNA]</scope>
    <source>
        <strain evidence="2 3">YI</strain>
    </source>
</reference>
<dbReference type="Gene3D" id="3.40.50.2000">
    <property type="entry name" value="Glycogen Phosphorylase B"/>
    <property type="match status" value="2"/>
</dbReference>
<evidence type="ECO:0000259" key="1">
    <source>
        <dbReference type="Pfam" id="PF00534"/>
    </source>
</evidence>
<dbReference type="GO" id="GO:0016740">
    <property type="term" value="F:transferase activity"/>
    <property type="evidence" value="ECO:0007669"/>
    <property type="project" value="UniProtKB-KW"/>
</dbReference>
<dbReference type="RefSeq" id="WP_096919555.1">
    <property type="nucleotide sequence ID" value="NZ_CP029487.1"/>
</dbReference>
<dbReference type="AlphaFoldDB" id="A0A4P9C5W9"/>
<protein>
    <submittedName>
        <fullName evidence="2">Glycosyl transferase</fullName>
    </submittedName>
</protein>
<dbReference type="Pfam" id="PF00534">
    <property type="entry name" value="Glycos_transf_1"/>
    <property type="match status" value="1"/>
</dbReference>